<evidence type="ECO:0000313" key="2">
    <source>
        <dbReference type="Proteomes" id="UP000649955"/>
    </source>
</evidence>
<evidence type="ECO:0008006" key="3">
    <source>
        <dbReference type="Google" id="ProtNLM"/>
    </source>
</evidence>
<dbReference type="InterPro" id="IPR012349">
    <property type="entry name" value="Split_barrel_FMN-bd"/>
</dbReference>
<dbReference type="Gene3D" id="2.30.110.10">
    <property type="entry name" value="Electron Transport, Fmn-binding Protein, Chain A"/>
    <property type="match status" value="1"/>
</dbReference>
<protein>
    <recommendedName>
        <fullName evidence="3">Nitroreductase family deazaflavin-dependent oxidoreductase</fullName>
    </recommendedName>
</protein>
<dbReference type="EMBL" id="BNAW01000009">
    <property type="protein sequence ID" value="GHG10057.1"/>
    <property type="molecule type" value="Genomic_DNA"/>
</dbReference>
<sequence>MAKKYRLGVVRKAVNVLVTAFLNRGVPIAGSTGWLLTTRGRKSGTDRTTPVNVIEVGGERWLVSPYGRVGWVYNLRADATARLRRGQTTETWEVEEVDAATAGPVLRAYVGKLPVTAPFFDAKASDPAEAFAGEADRHPVFRLARSRA</sequence>
<dbReference type="RefSeq" id="WP_191310132.1">
    <property type="nucleotide sequence ID" value="NZ_BNAW01000009.1"/>
</dbReference>
<proteinExistence type="predicted"/>
<dbReference type="Pfam" id="PF04075">
    <property type="entry name" value="F420H2_quin_red"/>
    <property type="match status" value="1"/>
</dbReference>
<comment type="caution">
    <text evidence="1">The sequence shown here is derived from an EMBL/GenBank/DDBJ whole genome shotgun (WGS) entry which is preliminary data.</text>
</comment>
<reference evidence="2" key="1">
    <citation type="journal article" date="2019" name="Int. J. Syst. Evol. Microbiol.">
        <title>The Global Catalogue of Microorganisms (GCM) 10K type strain sequencing project: providing services to taxonomists for standard genome sequencing and annotation.</title>
        <authorList>
            <consortium name="The Broad Institute Genomics Platform"/>
            <consortium name="The Broad Institute Genome Sequencing Center for Infectious Disease"/>
            <person name="Wu L."/>
            <person name="Ma J."/>
        </authorList>
    </citation>
    <scope>NUCLEOTIDE SEQUENCE [LARGE SCALE GENOMIC DNA]</scope>
    <source>
        <strain evidence="2">CGMCC 4.7680</strain>
    </source>
</reference>
<dbReference type="Proteomes" id="UP000649955">
    <property type="component" value="Unassembled WGS sequence"/>
</dbReference>
<keyword evidence="2" id="KW-1185">Reference proteome</keyword>
<organism evidence="1 2">
    <name type="scientific">Amycolatopsis bullii</name>
    <dbReference type="NCBI Taxonomy" id="941987"/>
    <lineage>
        <taxon>Bacteria</taxon>
        <taxon>Bacillati</taxon>
        <taxon>Actinomycetota</taxon>
        <taxon>Actinomycetes</taxon>
        <taxon>Pseudonocardiales</taxon>
        <taxon>Pseudonocardiaceae</taxon>
        <taxon>Amycolatopsis</taxon>
    </lineage>
</organism>
<dbReference type="InterPro" id="IPR004378">
    <property type="entry name" value="F420H2_quin_Rdtase"/>
</dbReference>
<evidence type="ECO:0000313" key="1">
    <source>
        <dbReference type="EMBL" id="GHG10057.1"/>
    </source>
</evidence>
<accession>A0ABQ3KEI7</accession>
<name>A0ABQ3KEI7_9PSEU</name>
<gene>
    <name evidence="1" type="ORF">GCM10017567_28960</name>
</gene>
<dbReference type="NCBIfam" id="TIGR00026">
    <property type="entry name" value="hi_GC_TIGR00026"/>
    <property type="match status" value="1"/>
</dbReference>